<evidence type="ECO:0000313" key="2">
    <source>
        <dbReference type="Proteomes" id="UP001164746"/>
    </source>
</evidence>
<sequence>YCRCDFLRTGGRQLRVPGPFPAGAHKPPRVFPAAGDYWRCVQWRCSSPDYICRLRCLLQHVQTAQVRPSNPYHNS</sequence>
<organism evidence="1 2">
    <name type="scientific">Mya arenaria</name>
    <name type="common">Soft-shell clam</name>
    <dbReference type="NCBI Taxonomy" id="6604"/>
    <lineage>
        <taxon>Eukaryota</taxon>
        <taxon>Metazoa</taxon>
        <taxon>Spiralia</taxon>
        <taxon>Lophotrochozoa</taxon>
        <taxon>Mollusca</taxon>
        <taxon>Bivalvia</taxon>
        <taxon>Autobranchia</taxon>
        <taxon>Heteroconchia</taxon>
        <taxon>Euheterodonta</taxon>
        <taxon>Imparidentia</taxon>
        <taxon>Neoheterodontei</taxon>
        <taxon>Myida</taxon>
        <taxon>Myoidea</taxon>
        <taxon>Myidae</taxon>
        <taxon>Mya</taxon>
    </lineage>
</organism>
<protein>
    <submittedName>
        <fullName evidence="1">Uncharacterized protein</fullName>
    </submittedName>
</protein>
<evidence type="ECO:0000313" key="1">
    <source>
        <dbReference type="EMBL" id="WAR26617.1"/>
    </source>
</evidence>
<feature type="non-terminal residue" evidence="1">
    <location>
        <position position="75"/>
    </location>
</feature>
<keyword evidence="2" id="KW-1185">Reference proteome</keyword>
<reference evidence="1" key="1">
    <citation type="submission" date="2022-11" db="EMBL/GenBank/DDBJ databases">
        <title>Centuries of genome instability and evolution in soft-shell clam transmissible cancer (bioRxiv).</title>
        <authorList>
            <person name="Hart S.F.M."/>
            <person name="Yonemitsu M.A."/>
            <person name="Giersch R.M."/>
            <person name="Beal B.F."/>
            <person name="Arriagada G."/>
            <person name="Davis B.W."/>
            <person name="Ostrander E.A."/>
            <person name="Goff S.P."/>
            <person name="Metzger M.J."/>
        </authorList>
    </citation>
    <scope>NUCLEOTIDE SEQUENCE</scope>
    <source>
        <strain evidence="1">MELC-2E11</strain>
        <tissue evidence="1">Siphon/mantle</tissue>
    </source>
</reference>
<name>A0ABY7FWQ4_MYAAR</name>
<proteinExistence type="predicted"/>
<dbReference type="Proteomes" id="UP001164746">
    <property type="component" value="Chromosome 14"/>
</dbReference>
<accession>A0ABY7FWQ4</accession>
<feature type="non-terminal residue" evidence="1">
    <location>
        <position position="1"/>
    </location>
</feature>
<dbReference type="EMBL" id="CP111025">
    <property type="protein sequence ID" value="WAR26617.1"/>
    <property type="molecule type" value="Genomic_DNA"/>
</dbReference>
<gene>
    <name evidence="1" type="ORF">MAR_012321</name>
</gene>